<name>A0A399F6C6_9DEIN</name>
<evidence type="ECO:0000313" key="4">
    <source>
        <dbReference type="EMBL" id="RIH91285.1"/>
    </source>
</evidence>
<dbReference type="EMBL" id="QWLB01000049">
    <property type="protein sequence ID" value="RIH91285.1"/>
    <property type="molecule type" value="Genomic_DNA"/>
</dbReference>
<dbReference type="Pfam" id="PF02709">
    <property type="entry name" value="Glyco_transf_7C"/>
    <property type="match status" value="1"/>
</dbReference>
<reference evidence="4 5" key="1">
    <citation type="submission" date="2018-08" db="EMBL/GenBank/DDBJ databases">
        <title>Meiothermus granaticius genome AF-68 sequencing project.</title>
        <authorList>
            <person name="Da Costa M.S."/>
            <person name="Albuquerque L."/>
            <person name="Raposo P."/>
            <person name="Froufe H.J.C."/>
            <person name="Barroso C.S."/>
            <person name="Egas C."/>
        </authorList>
    </citation>
    <scope>NUCLEOTIDE SEQUENCE [LARGE SCALE GENOMIC DNA]</scope>
    <source>
        <strain evidence="4 5">AF-68</strain>
    </source>
</reference>
<comment type="caution">
    <text evidence="4">The sequence shown here is derived from an EMBL/GenBank/DDBJ whole genome shotgun (WGS) entry which is preliminary data.</text>
</comment>
<keyword evidence="1" id="KW-0808">Transferase</keyword>
<proteinExistence type="predicted"/>
<feature type="domain" description="Glycosyltransferase 2-like" evidence="2">
    <location>
        <begin position="3"/>
        <end position="115"/>
    </location>
</feature>
<dbReference type="InterPro" id="IPR001173">
    <property type="entry name" value="Glyco_trans_2-like"/>
</dbReference>
<dbReference type="GO" id="GO:0016740">
    <property type="term" value="F:transferase activity"/>
    <property type="evidence" value="ECO:0007669"/>
    <property type="project" value="UniProtKB-KW"/>
</dbReference>
<dbReference type="InterPro" id="IPR050834">
    <property type="entry name" value="Glycosyltransf_2"/>
</dbReference>
<sequence>MISVIVPTHNRRAALERKLRALEGQPGSFEVIVVADGCTDDTQQFLAEYHPPYSLRVLETGRGDGRGVAFARNRGAEAARGDLLLFSDDDVVPQPGWIQAHQNAHSGASVVAVGRLLLPPDLRNSGAAELRGPRVFWWNITGNNTSLPKPLFEKVGGYDEAFSAYGGEDPDLGYRLGRAGARIQFVAAAEAVHEAYDHQKGALARAKAAGEAHVRVWKKYGDPKIAWALGVHPVLLGVKMATLPWLRTLIGPRADRELAYSWGAWNQRSA</sequence>
<dbReference type="Pfam" id="PF00535">
    <property type="entry name" value="Glycos_transf_2"/>
    <property type="match status" value="1"/>
</dbReference>
<evidence type="ECO:0000256" key="1">
    <source>
        <dbReference type="ARBA" id="ARBA00022679"/>
    </source>
</evidence>
<organism evidence="4 5">
    <name type="scientific">Meiothermus granaticius NBRC 107808</name>
    <dbReference type="NCBI Taxonomy" id="1227551"/>
    <lineage>
        <taxon>Bacteria</taxon>
        <taxon>Thermotogati</taxon>
        <taxon>Deinococcota</taxon>
        <taxon>Deinococci</taxon>
        <taxon>Thermales</taxon>
        <taxon>Thermaceae</taxon>
        <taxon>Meiothermus</taxon>
    </lineage>
</organism>
<dbReference type="OrthoDB" id="4120491at2"/>
<dbReference type="InterPro" id="IPR027791">
    <property type="entry name" value="Galactosyl_T_C"/>
</dbReference>
<accession>A0A399F6C6</accession>
<evidence type="ECO:0000259" key="2">
    <source>
        <dbReference type="Pfam" id="PF00535"/>
    </source>
</evidence>
<dbReference type="Gene3D" id="3.90.550.10">
    <property type="entry name" value="Spore Coat Polysaccharide Biosynthesis Protein SpsA, Chain A"/>
    <property type="match status" value="1"/>
</dbReference>
<dbReference type="InterPro" id="IPR029044">
    <property type="entry name" value="Nucleotide-diphossugar_trans"/>
</dbReference>
<evidence type="ECO:0000259" key="3">
    <source>
        <dbReference type="Pfam" id="PF02709"/>
    </source>
</evidence>
<dbReference type="PANTHER" id="PTHR43685">
    <property type="entry name" value="GLYCOSYLTRANSFERASE"/>
    <property type="match status" value="1"/>
</dbReference>
<dbReference type="RefSeq" id="WP_119358266.1">
    <property type="nucleotide sequence ID" value="NZ_BJXM01000004.1"/>
</dbReference>
<dbReference type="PANTHER" id="PTHR43685:SF3">
    <property type="entry name" value="SLR2126 PROTEIN"/>
    <property type="match status" value="1"/>
</dbReference>
<keyword evidence="5" id="KW-1185">Reference proteome</keyword>
<feature type="domain" description="Galactosyltransferase C-terminal" evidence="3">
    <location>
        <begin position="130"/>
        <end position="188"/>
    </location>
</feature>
<dbReference type="Proteomes" id="UP000266178">
    <property type="component" value="Unassembled WGS sequence"/>
</dbReference>
<gene>
    <name evidence="4" type="primary">kfoC</name>
    <name evidence="4" type="ORF">Mgrana_02822</name>
</gene>
<evidence type="ECO:0000313" key="5">
    <source>
        <dbReference type="Proteomes" id="UP000266178"/>
    </source>
</evidence>
<dbReference type="SUPFAM" id="SSF53448">
    <property type="entry name" value="Nucleotide-diphospho-sugar transferases"/>
    <property type="match status" value="1"/>
</dbReference>
<dbReference type="AlphaFoldDB" id="A0A399F6C6"/>
<protein>
    <submittedName>
        <fullName evidence="4">Chondroitin synthase</fullName>
    </submittedName>
</protein>